<evidence type="ECO:0000256" key="1">
    <source>
        <dbReference type="ARBA" id="ARBA00004141"/>
    </source>
</evidence>
<reference evidence="9" key="1">
    <citation type="journal article" date="2016" name="Ticks Tick Borne Dis.">
        <title>De novo assembly and annotation of the salivary gland transcriptome of Rhipicephalus appendiculatus male and female ticks during blood feeding.</title>
        <authorList>
            <person name="de Castro M.H."/>
            <person name="de Klerk D."/>
            <person name="Pienaar R."/>
            <person name="Latif A.A."/>
            <person name="Rees D.J."/>
            <person name="Mans B.J."/>
        </authorList>
    </citation>
    <scope>NUCLEOTIDE SEQUENCE</scope>
    <source>
        <tissue evidence="9">Salivary glands</tissue>
    </source>
</reference>
<dbReference type="GO" id="GO:0016020">
    <property type="term" value="C:membrane"/>
    <property type="evidence" value="ECO:0007669"/>
    <property type="project" value="UniProtKB-SubCell"/>
</dbReference>
<comment type="subcellular location">
    <subcellularLocation>
        <location evidence="1">Membrane</location>
        <topology evidence="1">Multi-pass membrane protein</topology>
    </subcellularLocation>
</comment>
<feature type="transmembrane region" description="Helical" evidence="7">
    <location>
        <begin position="495"/>
        <end position="517"/>
    </location>
</feature>
<evidence type="ECO:0000256" key="7">
    <source>
        <dbReference type="SAM" id="Phobius"/>
    </source>
</evidence>
<dbReference type="Gene3D" id="1.20.1250.20">
    <property type="entry name" value="MFS general substrate transporter like domains"/>
    <property type="match status" value="3"/>
</dbReference>
<feature type="domain" description="Major facilitator superfamily (MFS) profile" evidence="8">
    <location>
        <begin position="335"/>
        <end position="562"/>
    </location>
</feature>
<feature type="transmembrane region" description="Helical" evidence="7">
    <location>
        <begin position="258"/>
        <end position="275"/>
    </location>
</feature>
<dbReference type="InterPro" id="IPR020846">
    <property type="entry name" value="MFS_dom"/>
</dbReference>
<evidence type="ECO:0000256" key="4">
    <source>
        <dbReference type="ARBA" id="ARBA00022989"/>
    </source>
</evidence>
<dbReference type="PANTHER" id="PTHR16172">
    <property type="entry name" value="MAJOR FACILITATOR SUPERFAMILY DOMAIN-CONTAINING PROTEIN 6-LIKE"/>
    <property type="match status" value="1"/>
</dbReference>
<feature type="transmembrane region" description="Helical" evidence="7">
    <location>
        <begin position="430"/>
        <end position="447"/>
    </location>
</feature>
<evidence type="ECO:0000256" key="2">
    <source>
        <dbReference type="ARBA" id="ARBA00005241"/>
    </source>
</evidence>
<proteinExistence type="inferred from homology"/>
<dbReference type="InterPro" id="IPR051717">
    <property type="entry name" value="MFS_MFSD6"/>
</dbReference>
<feature type="transmembrane region" description="Helical" evidence="7">
    <location>
        <begin position="71"/>
        <end position="92"/>
    </location>
</feature>
<dbReference type="InterPro" id="IPR024989">
    <property type="entry name" value="MFS_assoc_dom"/>
</dbReference>
<feature type="transmembrane region" description="Helical" evidence="7">
    <location>
        <begin position="45"/>
        <end position="65"/>
    </location>
</feature>
<evidence type="ECO:0000256" key="5">
    <source>
        <dbReference type="ARBA" id="ARBA00023136"/>
    </source>
</evidence>
<evidence type="ECO:0000259" key="8">
    <source>
        <dbReference type="PROSITE" id="PS50850"/>
    </source>
</evidence>
<dbReference type="EMBL" id="GEDV01009075">
    <property type="protein sequence ID" value="JAP79482.1"/>
    <property type="molecule type" value="Transcribed_RNA"/>
</dbReference>
<dbReference type="InterPro" id="IPR036259">
    <property type="entry name" value="MFS_trans_sf"/>
</dbReference>
<feature type="region of interest" description="Disordered" evidence="6">
    <location>
        <begin position="526"/>
        <end position="562"/>
    </location>
</feature>
<name>A0A131YLS8_RHIAP</name>
<feature type="transmembrane region" description="Helical" evidence="7">
    <location>
        <begin position="459"/>
        <end position="483"/>
    </location>
</feature>
<evidence type="ECO:0000313" key="9">
    <source>
        <dbReference type="EMBL" id="JAP79482.1"/>
    </source>
</evidence>
<dbReference type="Pfam" id="PF12832">
    <property type="entry name" value="MFS_1_like"/>
    <property type="match status" value="1"/>
</dbReference>
<keyword evidence="4 7" id="KW-1133">Transmembrane helix</keyword>
<sequence length="562" mass="59470">MPNVNLKELPMKAHYFFYYGALSGFLPFIGVLIKDRGVPAVEVGLIYTVAPFFSAASKPIFGAIVDHSKKIKVVILSFLICIMATFAAINFLPAAGHGVTGGDGSTHNLSISITPEDIASRFRVIPLPALNLTQTALVDLPCDLSCVQEGNQSVNNLQYESVRVRANVSDTNLTLSFPPSVVENISGTCTVFCPLTDSGPQAASGSVLATAVFWLYCIFVTVNYAAIGCANSLTDTGCFELLESEGADSKSRFGLHRLWGTVGWGIFAAGSGYLIDGLKGTSGPSAHTDYSAGFYLAAALMLVDAACVCICDIRKSKSTENIAKDVFRLVYKDSRVWFLLLDATIGGVFVGIVWQYHFWYLDNLGASSALMGATVAVRSFAELPVFVCAGWAIGKAGHVFVLRAALVSMAVSFALYSIIVNPWVTLPVELLLGLALGAFFTAIPSYAEEVAPPGTEATTMGLVMGFFEGIGTALGGMVGGAGFEWLGGASTFQLVAVAGFTWCLLAYALDASFAYLARAGRRDRSATAKRKAAAPSSEPGSGSDVVSAERKPYAYTPVETNV</sequence>
<feature type="transmembrane region" description="Helical" evidence="7">
    <location>
        <begin position="336"/>
        <end position="357"/>
    </location>
</feature>
<evidence type="ECO:0000256" key="3">
    <source>
        <dbReference type="ARBA" id="ARBA00022692"/>
    </source>
</evidence>
<feature type="transmembrane region" description="Helical" evidence="7">
    <location>
        <begin position="295"/>
        <end position="315"/>
    </location>
</feature>
<comment type="similarity">
    <text evidence="2">Belongs to the major facilitator superfamily. MFSD6 family.</text>
</comment>
<feature type="transmembrane region" description="Helical" evidence="7">
    <location>
        <begin position="400"/>
        <end position="424"/>
    </location>
</feature>
<keyword evidence="5 7" id="KW-0472">Membrane</keyword>
<accession>A0A131YLS8</accession>
<feature type="transmembrane region" description="Helical" evidence="7">
    <location>
        <begin position="369"/>
        <end position="393"/>
    </location>
</feature>
<dbReference type="PANTHER" id="PTHR16172:SF30">
    <property type="entry name" value="SUGAR BABY, ISOFORM C"/>
    <property type="match status" value="1"/>
</dbReference>
<dbReference type="AlphaFoldDB" id="A0A131YLS8"/>
<feature type="transmembrane region" description="Helical" evidence="7">
    <location>
        <begin position="15"/>
        <end position="33"/>
    </location>
</feature>
<dbReference type="GO" id="GO:0022857">
    <property type="term" value="F:transmembrane transporter activity"/>
    <property type="evidence" value="ECO:0007669"/>
    <property type="project" value="InterPro"/>
</dbReference>
<organism evidence="9">
    <name type="scientific">Rhipicephalus appendiculatus</name>
    <name type="common">Brown ear tick</name>
    <dbReference type="NCBI Taxonomy" id="34631"/>
    <lineage>
        <taxon>Eukaryota</taxon>
        <taxon>Metazoa</taxon>
        <taxon>Ecdysozoa</taxon>
        <taxon>Arthropoda</taxon>
        <taxon>Chelicerata</taxon>
        <taxon>Arachnida</taxon>
        <taxon>Acari</taxon>
        <taxon>Parasitiformes</taxon>
        <taxon>Ixodida</taxon>
        <taxon>Ixodoidea</taxon>
        <taxon>Ixodidae</taxon>
        <taxon>Rhipicephalinae</taxon>
        <taxon>Rhipicephalus</taxon>
        <taxon>Rhipicephalus</taxon>
    </lineage>
</organism>
<keyword evidence="3 7" id="KW-0812">Transmembrane</keyword>
<feature type="compositionally biased region" description="Low complexity" evidence="6">
    <location>
        <begin position="533"/>
        <end position="543"/>
    </location>
</feature>
<evidence type="ECO:0000256" key="6">
    <source>
        <dbReference type="SAM" id="MobiDB-lite"/>
    </source>
</evidence>
<dbReference type="PROSITE" id="PS50850">
    <property type="entry name" value="MFS"/>
    <property type="match status" value="1"/>
</dbReference>
<protein>
    <submittedName>
        <fullName evidence="9">Transporter</fullName>
    </submittedName>
</protein>
<dbReference type="SUPFAM" id="SSF103473">
    <property type="entry name" value="MFS general substrate transporter"/>
    <property type="match status" value="1"/>
</dbReference>